<dbReference type="EMBL" id="JBHSAQ010000001">
    <property type="protein sequence ID" value="MFC3956873.1"/>
    <property type="molecule type" value="Genomic_DNA"/>
</dbReference>
<dbReference type="EC" id="2.3.1.-" evidence="3"/>
<dbReference type="PANTHER" id="PTHR42870:SF1">
    <property type="entry name" value="NON-SPECIFIC LIPID-TRANSFER PROTEIN-LIKE 2"/>
    <property type="match status" value="1"/>
</dbReference>
<proteinExistence type="predicted"/>
<gene>
    <name evidence="3" type="ORF">ACFOUR_00605</name>
</gene>
<evidence type="ECO:0000256" key="1">
    <source>
        <dbReference type="ARBA" id="ARBA00023229"/>
    </source>
</evidence>
<dbReference type="RefSeq" id="WP_256532187.1">
    <property type="nucleotide sequence ID" value="NZ_CP101824.1"/>
</dbReference>
<sequence>MPFEDVAIVGVGETATRRPDDPAELRSLERLYADAAATTLRSAGLPHAAVDGVGVVRSGVDTPANFVGHLVETLGFETVRWTTTADVGGANAISLVLQGALAIDAGIVETFLGLGADTPVDPTDPSAGLFGRDPRGYVRNYMDPLGTQGPNSRLAHVQAVHADEYGTTREQLGHVAVAQRRHATLNSRAWFDDPIDLDAYLDATPIADPIGLLDCVIPVNGGFGVLLTSAERASELDVDPIEIAGFGECSNHGDSRSPAVTTTGVAVAGREAFRRAGIGPDAIDCWQLYDDYPIIVAMQVEDLGLCPKGDGGPFVAGTDLGYDGDVPLNTSGGQLSAGQPGMAAGFVQLVEGIRQLQREAGTRQVPGATRGVVTGAGGVAYGKPLRHCSVLVVERGDRS</sequence>
<name>A0ABD5NJJ2_9EURY</name>
<accession>A0ABD5NJJ2</accession>
<protein>
    <submittedName>
        <fullName evidence="3">Thiolase family protein</fullName>
        <ecNumber evidence="3">2.3.1.-</ecNumber>
    </submittedName>
</protein>
<dbReference type="AlphaFoldDB" id="A0ABD5NJJ2"/>
<keyword evidence="1" id="KW-0414">Isoprene biosynthesis</keyword>
<dbReference type="InterPro" id="IPR002155">
    <property type="entry name" value="Thiolase"/>
</dbReference>
<dbReference type="GO" id="GO:0016746">
    <property type="term" value="F:acyltransferase activity"/>
    <property type="evidence" value="ECO:0007669"/>
    <property type="project" value="UniProtKB-KW"/>
</dbReference>
<evidence type="ECO:0000313" key="3">
    <source>
        <dbReference type="EMBL" id="MFC3956873.1"/>
    </source>
</evidence>
<organism evidence="3 4">
    <name type="scientific">Halovivax cerinus</name>
    <dbReference type="NCBI Taxonomy" id="1487865"/>
    <lineage>
        <taxon>Archaea</taxon>
        <taxon>Methanobacteriati</taxon>
        <taxon>Methanobacteriota</taxon>
        <taxon>Stenosarchaea group</taxon>
        <taxon>Halobacteria</taxon>
        <taxon>Halobacteriales</taxon>
        <taxon>Natrialbaceae</taxon>
        <taxon>Halovivax</taxon>
    </lineage>
</organism>
<dbReference type="SUPFAM" id="SSF53901">
    <property type="entry name" value="Thiolase-like"/>
    <property type="match status" value="2"/>
</dbReference>
<dbReference type="Pfam" id="PF22691">
    <property type="entry name" value="Thiolase_C_1"/>
    <property type="match status" value="1"/>
</dbReference>
<dbReference type="CDD" id="cd00829">
    <property type="entry name" value="SCP-x_thiolase"/>
    <property type="match status" value="1"/>
</dbReference>
<dbReference type="InterPro" id="IPR055140">
    <property type="entry name" value="Thiolase_C_2"/>
</dbReference>
<keyword evidence="3" id="KW-0012">Acyltransferase</keyword>
<feature type="domain" description="Thiolase C-terminal" evidence="2">
    <location>
        <begin position="254"/>
        <end position="380"/>
    </location>
</feature>
<dbReference type="InterPro" id="IPR016039">
    <property type="entry name" value="Thiolase-like"/>
</dbReference>
<dbReference type="Proteomes" id="UP001595846">
    <property type="component" value="Unassembled WGS sequence"/>
</dbReference>
<keyword evidence="3" id="KW-0808">Transferase</keyword>
<evidence type="ECO:0000313" key="4">
    <source>
        <dbReference type="Proteomes" id="UP001595846"/>
    </source>
</evidence>
<dbReference type="GO" id="GO:0008299">
    <property type="term" value="P:isoprenoid biosynthetic process"/>
    <property type="evidence" value="ECO:0007669"/>
    <property type="project" value="UniProtKB-KW"/>
</dbReference>
<dbReference type="GeneID" id="73904966"/>
<dbReference type="PANTHER" id="PTHR42870">
    <property type="entry name" value="ACETYL-COA C-ACETYLTRANSFERASE"/>
    <property type="match status" value="1"/>
</dbReference>
<dbReference type="PIRSF" id="PIRSF000429">
    <property type="entry name" value="Ac-CoA_Ac_transf"/>
    <property type="match status" value="1"/>
</dbReference>
<dbReference type="Gene3D" id="3.40.47.10">
    <property type="match status" value="1"/>
</dbReference>
<keyword evidence="4" id="KW-1185">Reference proteome</keyword>
<evidence type="ECO:0000259" key="2">
    <source>
        <dbReference type="Pfam" id="PF22691"/>
    </source>
</evidence>
<comment type="caution">
    <text evidence="3">The sequence shown here is derived from an EMBL/GenBank/DDBJ whole genome shotgun (WGS) entry which is preliminary data.</text>
</comment>
<reference evidence="3 4" key="1">
    <citation type="journal article" date="2019" name="Int. J. Syst. Evol. Microbiol.">
        <title>The Global Catalogue of Microorganisms (GCM) 10K type strain sequencing project: providing services to taxonomists for standard genome sequencing and annotation.</title>
        <authorList>
            <consortium name="The Broad Institute Genomics Platform"/>
            <consortium name="The Broad Institute Genome Sequencing Center for Infectious Disease"/>
            <person name="Wu L."/>
            <person name="Ma J."/>
        </authorList>
    </citation>
    <scope>NUCLEOTIDE SEQUENCE [LARGE SCALE GENOMIC DNA]</scope>
    <source>
        <strain evidence="3 4">IBRC-M 10256</strain>
    </source>
</reference>